<evidence type="ECO:0000256" key="4">
    <source>
        <dbReference type="ARBA" id="ARBA00022741"/>
    </source>
</evidence>
<keyword evidence="8 11" id="KW-1133">Transmembrane helix</keyword>
<evidence type="ECO:0000256" key="3">
    <source>
        <dbReference type="ARBA" id="ARBA00022723"/>
    </source>
</evidence>
<evidence type="ECO:0000256" key="5">
    <source>
        <dbReference type="ARBA" id="ARBA00022840"/>
    </source>
</evidence>
<dbReference type="EMBL" id="AGNL01028020">
    <property type="protein sequence ID" value="EJK57498.1"/>
    <property type="molecule type" value="Genomic_DNA"/>
</dbReference>
<evidence type="ECO:0000313" key="12">
    <source>
        <dbReference type="EMBL" id="EJK57498.1"/>
    </source>
</evidence>
<dbReference type="Gene3D" id="3.40.50.1000">
    <property type="entry name" value="HAD superfamily/HAD-like"/>
    <property type="match status" value="2"/>
</dbReference>
<organism evidence="12 13">
    <name type="scientific">Thalassiosira oceanica</name>
    <name type="common">Marine diatom</name>
    <dbReference type="NCBI Taxonomy" id="159749"/>
    <lineage>
        <taxon>Eukaryota</taxon>
        <taxon>Sar</taxon>
        <taxon>Stramenopiles</taxon>
        <taxon>Ochrophyta</taxon>
        <taxon>Bacillariophyta</taxon>
        <taxon>Coscinodiscophyceae</taxon>
        <taxon>Thalassiosirophycidae</taxon>
        <taxon>Thalassiosirales</taxon>
        <taxon>Thalassiosiraceae</taxon>
        <taxon>Thalassiosira</taxon>
    </lineage>
</organism>
<reference evidence="12 13" key="1">
    <citation type="journal article" date="2012" name="Genome Biol.">
        <title>Genome and low-iron response of an oceanic diatom adapted to chronic iron limitation.</title>
        <authorList>
            <person name="Lommer M."/>
            <person name="Specht M."/>
            <person name="Roy A.S."/>
            <person name="Kraemer L."/>
            <person name="Andreson R."/>
            <person name="Gutowska M.A."/>
            <person name="Wolf J."/>
            <person name="Bergner S.V."/>
            <person name="Schilhabel M.B."/>
            <person name="Klostermeier U.C."/>
            <person name="Beiko R.G."/>
            <person name="Rosenstiel P."/>
            <person name="Hippler M."/>
            <person name="Laroche J."/>
        </authorList>
    </citation>
    <scope>NUCLEOTIDE SEQUENCE [LARGE SCALE GENOMIC DNA]</scope>
    <source>
        <strain evidence="12 13">CCMP1005</strain>
    </source>
</reference>
<comment type="subcellular location">
    <subcellularLocation>
        <location evidence="1">Membrane</location>
        <topology evidence="1">Multi-pass membrane protein</topology>
    </subcellularLocation>
</comment>
<dbReference type="PANTHER" id="PTHR45630">
    <property type="entry name" value="CATION-TRANSPORTING ATPASE-RELATED"/>
    <property type="match status" value="1"/>
</dbReference>
<dbReference type="eggNOG" id="KOG0209">
    <property type="taxonomic scope" value="Eukaryota"/>
</dbReference>
<evidence type="ECO:0000256" key="7">
    <source>
        <dbReference type="ARBA" id="ARBA00022967"/>
    </source>
</evidence>
<keyword evidence="13" id="KW-1185">Reference proteome</keyword>
<evidence type="ECO:0000256" key="9">
    <source>
        <dbReference type="ARBA" id="ARBA00023136"/>
    </source>
</evidence>
<gene>
    <name evidence="12" type="ORF">THAOC_22452</name>
</gene>
<sequence>MSLGRRVLALAYRDLGPAGAGGWEKSKRDEVERDLTFAGLLVMDSPLKSDSRKVVRDLRAGGQDVVMVTGDALLTAAEVARRVGIVPPKASCYELSDGGRDGGFVFRELGRADDGGGGGGPSGEGLECDAANYAALRKMRERGSAAFCATGDVLTRFGLSAAGGGGAYRSAAASSSDDERHVLQDPAARKALADLVPLVSVFARHAPRHKEAVVAAFNEAGRHTLFCGDGTNDGEEVLLFPKECRGPFVSRFGRIADSDTSVGALKKAHVGVSIISVPDVEKKQRAANETLDAVRAEDKKKNRKKKTDAGGRKSARGGSAGRKSRAERVEESLRALAEADDELDFVSLGNASVASPFTTRKTSVRCCRDILQQGRCALVTMLQIYKILGVNCLVTALVLTALHQAGVKQGDRQMTAEGLVVAGMFLFVTRGKPLSKLSPRSPPSSPLSSETLVSMAGQFAVHLMTILAVTFMADLYRDDYDPSSVPDGPFNPNTLNTSTFLVTVLATVNTFLVNYRGRPFMQDLRENKLLYRSIQICYVVIFACALDIFPPLNQLLQLSTLPATGPPAENLSSNNSSLVKNMIAESVELLGYRTLLCGIMCLDTCLVMAVEKGVRVMFQE</sequence>
<protein>
    <recommendedName>
        <fullName evidence="14">Cation-transporting P-type ATPase C-terminal domain-containing protein</fullName>
    </recommendedName>
</protein>
<dbReference type="OrthoDB" id="48943at2759"/>
<dbReference type="InterPro" id="IPR023298">
    <property type="entry name" value="ATPase_P-typ_TM_dom_sf"/>
</dbReference>
<keyword evidence="2 11" id="KW-0812">Transmembrane</keyword>
<keyword evidence="3" id="KW-0479">Metal-binding</keyword>
<dbReference type="SUPFAM" id="SSF56784">
    <property type="entry name" value="HAD-like"/>
    <property type="match status" value="1"/>
</dbReference>
<feature type="transmembrane region" description="Helical" evidence="11">
    <location>
        <begin position="495"/>
        <end position="517"/>
    </location>
</feature>
<proteinExistence type="predicted"/>
<dbReference type="InterPro" id="IPR023299">
    <property type="entry name" value="ATPase_P-typ_cyto_dom_N"/>
</dbReference>
<dbReference type="GO" id="GO:0015662">
    <property type="term" value="F:P-type ion transporter activity"/>
    <property type="evidence" value="ECO:0007669"/>
    <property type="project" value="TreeGrafter"/>
</dbReference>
<dbReference type="GO" id="GO:0019829">
    <property type="term" value="F:ATPase-coupled monoatomic cation transmembrane transporter activity"/>
    <property type="evidence" value="ECO:0007669"/>
    <property type="project" value="TreeGrafter"/>
</dbReference>
<keyword evidence="5" id="KW-0067">ATP-binding</keyword>
<evidence type="ECO:0008006" key="14">
    <source>
        <dbReference type="Google" id="ProtNLM"/>
    </source>
</evidence>
<evidence type="ECO:0000256" key="11">
    <source>
        <dbReference type="SAM" id="Phobius"/>
    </source>
</evidence>
<dbReference type="InterPro" id="IPR006544">
    <property type="entry name" value="P-type_TPase_V"/>
</dbReference>
<dbReference type="PANTHER" id="PTHR45630:SF7">
    <property type="entry name" value="ENDOPLASMIC RETICULUM TRANSMEMBRANE HELIX TRANSLOCASE"/>
    <property type="match status" value="1"/>
</dbReference>
<keyword evidence="7" id="KW-1278">Translocase</keyword>
<keyword evidence="9 11" id="KW-0472">Membrane</keyword>
<keyword evidence="6" id="KW-0460">Magnesium</keyword>
<comment type="caution">
    <text evidence="12">The sequence shown here is derived from an EMBL/GenBank/DDBJ whole genome shotgun (WGS) entry which is preliminary data.</text>
</comment>
<feature type="compositionally biased region" description="Basic and acidic residues" evidence="10">
    <location>
        <begin position="291"/>
        <end position="300"/>
    </location>
</feature>
<evidence type="ECO:0000256" key="2">
    <source>
        <dbReference type="ARBA" id="ARBA00022692"/>
    </source>
</evidence>
<evidence type="ECO:0000256" key="6">
    <source>
        <dbReference type="ARBA" id="ARBA00022842"/>
    </source>
</evidence>
<feature type="transmembrane region" description="Helical" evidence="11">
    <location>
        <begin position="529"/>
        <end position="549"/>
    </location>
</feature>
<dbReference type="InterPro" id="IPR036412">
    <property type="entry name" value="HAD-like_sf"/>
</dbReference>
<evidence type="ECO:0000256" key="1">
    <source>
        <dbReference type="ARBA" id="ARBA00004141"/>
    </source>
</evidence>
<feature type="transmembrane region" description="Helical" evidence="11">
    <location>
        <begin position="384"/>
        <end position="402"/>
    </location>
</feature>
<dbReference type="Proteomes" id="UP000266841">
    <property type="component" value="Unassembled WGS sequence"/>
</dbReference>
<evidence type="ECO:0000256" key="8">
    <source>
        <dbReference type="ARBA" id="ARBA00022989"/>
    </source>
</evidence>
<dbReference type="SUPFAM" id="SSF81665">
    <property type="entry name" value="Calcium ATPase, transmembrane domain M"/>
    <property type="match status" value="1"/>
</dbReference>
<accession>K0RUG6</accession>
<dbReference type="GO" id="GO:0005789">
    <property type="term" value="C:endoplasmic reticulum membrane"/>
    <property type="evidence" value="ECO:0007669"/>
    <property type="project" value="TreeGrafter"/>
</dbReference>
<dbReference type="AlphaFoldDB" id="K0RUG6"/>
<feature type="transmembrane region" description="Helical" evidence="11">
    <location>
        <begin position="452"/>
        <end position="475"/>
    </location>
</feature>
<dbReference type="Gene3D" id="3.40.1110.10">
    <property type="entry name" value="Calcium-transporting ATPase, cytoplasmic domain N"/>
    <property type="match status" value="1"/>
</dbReference>
<evidence type="ECO:0000313" key="13">
    <source>
        <dbReference type="Proteomes" id="UP000266841"/>
    </source>
</evidence>
<dbReference type="InterPro" id="IPR023214">
    <property type="entry name" value="HAD_sf"/>
</dbReference>
<feature type="region of interest" description="Disordered" evidence="10">
    <location>
        <begin position="291"/>
        <end position="327"/>
    </location>
</feature>
<dbReference type="OMA" id="NEAGRHT"/>
<name>K0RUG6_THAOC</name>
<dbReference type="GO" id="GO:0005524">
    <property type="term" value="F:ATP binding"/>
    <property type="evidence" value="ECO:0007669"/>
    <property type="project" value="UniProtKB-KW"/>
</dbReference>
<dbReference type="GO" id="GO:0046872">
    <property type="term" value="F:metal ion binding"/>
    <property type="evidence" value="ECO:0007669"/>
    <property type="project" value="UniProtKB-KW"/>
</dbReference>
<evidence type="ECO:0000256" key="10">
    <source>
        <dbReference type="SAM" id="MobiDB-lite"/>
    </source>
</evidence>
<feature type="transmembrane region" description="Helical" evidence="11">
    <location>
        <begin position="590"/>
        <end position="610"/>
    </location>
</feature>
<dbReference type="GO" id="GO:0006874">
    <property type="term" value="P:intracellular calcium ion homeostasis"/>
    <property type="evidence" value="ECO:0007669"/>
    <property type="project" value="TreeGrafter"/>
</dbReference>
<keyword evidence="4" id="KW-0547">Nucleotide-binding</keyword>